<comment type="caution">
    <text evidence="1">The sequence shown here is derived from an EMBL/GenBank/DDBJ whole genome shotgun (WGS) entry which is preliminary data.</text>
</comment>
<gene>
    <name evidence="1" type="ORF">DFQ10_1184</name>
</gene>
<protein>
    <submittedName>
        <fullName evidence="1">SH3 domain-containing protein</fullName>
    </submittedName>
</protein>
<keyword evidence="2" id="KW-1185">Reference proteome</keyword>
<dbReference type="Proteomes" id="UP000256980">
    <property type="component" value="Unassembled WGS sequence"/>
</dbReference>
<dbReference type="AlphaFoldDB" id="A0A3D9GPK0"/>
<evidence type="ECO:0000313" key="1">
    <source>
        <dbReference type="EMBL" id="RED37905.1"/>
    </source>
</evidence>
<name>A0A3D9GPK0_9FLAO</name>
<evidence type="ECO:0000313" key="2">
    <source>
        <dbReference type="Proteomes" id="UP000256980"/>
    </source>
</evidence>
<dbReference type="EMBL" id="QRDV01000018">
    <property type="protein sequence ID" value="RED37905.1"/>
    <property type="molecule type" value="Genomic_DNA"/>
</dbReference>
<organism evidence="1 2">
    <name type="scientific">Winogradskyella eximia</name>
    <dbReference type="NCBI Taxonomy" id="262006"/>
    <lineage>
        <taxon>Bacteria</taxon>
        <taxon>Pseudomonadati</taxon>
        <taxon>Bacteroidota</taxon>
        <taxon>Flavobacteriia</taxon>
        <taxon>Flavobacteriales</taxon>
        <taxon>Flavobacteriaceae</taxon>
        <taxon>Winogradskyella</taxon>
    </lineage>
</organism>
<proteinExistence type="predicted"/>
<reference evidence="1 2" key="1">
    <citation type="submission" date="2018-07" db="EMBL/GenBank/DDBJ databases">
        <title>Genomic Encyclopedia of Type Strains, Phase III (KMG-III): the genomes of soil and plant-associated and newly described type strains.</title>
        <authorList>
            <person name="Whitman W."/>
        </authorList>
    </citation>
    <scope>NUCLEOTIDE SEQUENCE [LARGE SCALE GENOMIC DNA]</scope>
    <source>
        <strain evidence="1 2">CECT 7946</strain>
    </source>
</reference>
<sequence>MYVTAESGLVVREKPSLKSNKIFHLPKNTMTYISKKTGINLVISDEGKEIKGEWLKIYGFDNKDTKGYVFGGFLTTEKPEIWYSGKEAYYKTYDYDNQQEGTFESNSISEKYLNQKLPNIEPNIEILNPKDFPYFLNPQNRKIVLFENHKLKNLKPVGILNSLTQVRIDSTFYKLKFKDLTNCVWNRININGKYYYTDIDIHDFSLSRELMNLNQKVEIIGQYDGYDGIYHLGYPEYFFLIFTDKKNKVIYKTKILEFYLNDEFAMEEEILKTEWNKKSESYEITLIGSQEKIQINWNGKRTEIKKL</sequence>
<dbReference type="Gene3D" id="2.30.30.40">
    <property type="entry name" value="SH3 Domains"/>
    <property type="match status" value="1"/>
</dbReference>
<accession>A0A3D9GPK0</accession>